<feature type="domain" description="Enoyl reductase (ER)" evidence="1">
    <location>
        <begin position="11"/>
        <end position="326"/>
    </location>
</feature>
<name>A0ABR5AA45_9BACL</name>
<dbReference type="EMBL" id="JXAL01000001">
    <property type="protein sequence ID" value="KIL37563.1"/>
    <property type="molecule type" value="Genomic_DNA"/>
</dbReference>
<dbReference type="RefSeq" id="WP_041059155.1">
    <property type="nucleotide sequence ID" value="NZ_JXAL01000001.1"/>
</dbReference>
<evidence type="ECO:0000313" key="2">
    <source>
        <dbReference type="EMBL" id="KIL37563.1"/>
    </source>
</evidence>
<dbReference type="Gene3D" id="3.90.180.10">
    <property type="entry name" value="Medium-chain alcohol dehydrogenases, catalytic domain"/>
    <property type="match status" value="1"/>
</dbReference>
<dbReference type="Pfam" id="PF08240">
    <property type="entry name" value="ADH_N"/>
    <property type="match status" value="1"/>
</dbReference>
<comment type="caution">
    <text evidence="2">The sequence shown here is derived from an EMBL/GenBank/DDBJ whole genome shotgun (WGS) entry which is preliminary data.</text>
</comment>
<reference evidence="2 3" key="1">
    <citation type="submission" date="2014-12" db="EMBL/GenBank/DDBJ databases">
        <title>Draft genome sequence of Cohnella kolymensis strain B-2846.</title>
        <authorList>
            <person name="Karlyshev A.V."/>
            <person name="Kudryashova E.B."/>
        </authorList>
    </citation>
    <scope>NUCLEOTIDE SEQUENCE [LARGE SCALE GENOMIC DNA]</scope>
    <source>
        <strain evidence="2 3">VKM B-2846</strain>
    </source>
</reference>
<dbReference type="Proteomes" id="UP000054526">
    <property type="component" value="Unassembled WGS sequence"/>
</dbReference>
<dbReference type="NCBIfam" id="TIGR02823">
    <property type="entry name" value="oxido_YhdH"/>
    <property type="match status" value="1"/>
</dbReference>
<gene>
    <name evidence="2" type="ORF">SD71_02810</name>
</gene>
<dbReference type="PANTHER" id="PTHR43677:SF1">
    <property type="entry name" value="ACRYLYL-COA REDUCTASE ACUI-RELATED"/>
    <property type="match status" value="1"/>
</dbReference>
<dbReference type="SUPFAM" id="SSF50129">
    <property type="entry name" value="GroES-like"/>
    <property type="match status" value="1"/>
</dbReference>
<dbReference type="Pfam" id="PF00107">
    <property type="entry name" value="ADH_zinc_N"/>
    <property type="match status" value="1"/>
</dbReference>
<dbReference type="InterPro" id="IPR020843">
    <property type="entry name" value="ER"/>
</dbReference>
<dbReference type="CDD" id="cd05280">
    <property type="entry name" value="MDR_yhdh_yhfp"/>
    <property type="match status" value="1"/>
</dbReference>
<evidence type="ECO:0000259" key="1">
    <source>
        <dbReference type="SMART" id="SM00829"/>
    </source>
</evidence>
<dbReference type="InterPro" id="IPR013154">
    <property type="entry name" value="ADH-like_N"/>
</dbReference>
<accession>A0ABR5AA45</accession>
<proteinExistence type="predicted"/>
<dbReference type="InterPro" id="IPR036291">
    <property type="entry name" value="NAD(P)-bd_dom_sf"/>
</dbReference>
<dbReference type="SUPFAM" id="SSF51735">
    <property type="entry name" value="NAD(P)-binding Rossmann-fold domains"/>
    <property type="match status" value="1"/>
</dbReference>
<dbReference type="PANTHER" id="PTHR43677">
    <property type="entry name" value="SHORT-CHAIN DEHYDROGENASE/REDUCTASE"/>
    <property type="match status" value="1"/>
</dbReference>
<organism evidence="2 3">
    <name type="scientific">Cohnella kolymensis</name>
    <dbReference type="NCBI Taxonomy" id="1590652"/>
    <lineage>
        <taxon>Bacteria</taxon>
        <taxon>Bacillati</taxon>
        <taxon>Bacillota</taxon>
        <taxon>Bacilli</taxon>
        <taxon>Bacillales</taxon>
        <taxon>Paenibacillaceae</taxon>
        <taxon>Cohnella</taxon>
    </lineage>
</organism>
<dbReference type="SMART" id="SM00829">
    <property type="entry name" value="PKS_ER"/>
    <property type="match status" value="1"/>
</dbReference>
<dbReference type="InterPro" id="IPR011032">
    <property type="entry name" value="GroES-like_sf"/>
</dbReference>
<dbReference type="InterPro" id="IPR014188">
    <property type="entry name" value="Acrylyl-CoA_reductase_AcuI"/>
</dbReference>
<protein>
    <submittedName>
        <fullName evidence="2">Quinone oxidoreductase</fullName>
    </submittedName>
</protein>
<keyword evidence="3" id="KW-1185">Reference proteome</keyword>
<evidence type="ECO:0000313" key="3">
    <source>
        <dbReference type="Proteomes" id="UP000054526"/>
    </source>
</evidence>
<dbReference type="InterPro" id="IPR013149">
    <property type="entry name" value="ADH-like_C"/>
</dbReference>
<dbReference type="InterPro" id="IPR051397">
    <property type="entry name" value="Zn-ADH-like_protein"/>
</dbReference>
<dbReference type="Gene3D" id="3.40.50.720">
    <property type="entry name" value="NAD(P)-binding Rossmann-like Domain"/>
    <property type="match status" value="1"/>
</dbReference>
<sequence length="328" mass="34633">MDSFKALVVDKVNGEVVASSRVMKVEDLPEGQLLIKVSYSSINYKDALAFSTNGNIVKNYPFVPGIDLAGVVVSSSDDQFQEGDEIVVTGYKLGVSHFGGFSSFARVPAEWAVKLPDNLTLKEAMIFGTAGFTAALSVLELQEAGVLPESGPVLVTGATGGVGSVALAILARLGYEAVASTGKAEMTDYLLGLGAKRVISRDELLSGEIPALGKQLWAGAVDCVGGKTLSSILPTLQYGGAVAASGLTGGTELAATVFPFILRGIRLIGIDSVFAGMNRRKQVWQLLSSDYKPAMLDRMSEEIELEQVPEYVPVILKGQSRGRVVVKL</sequence>